<keyword evidence="6" id="KW-0999">Mitochondrion inner membrane</keyword>
<feature type="transmembrane region" description="Helical" evidence="12">
    <location>
        <begin position="209"/>
        <end position="232"/>
    </location>
</feature>
<evidence type="ECO:0000256" key="4">
    <source>
        <dbReference type="ARBA" id="ARBA00022692"/>
    </source>
</evidence>
<protein>
    <submittedName>
        <fullName evidence="13">Calcium-binding mitochondrial carrier protein SCaMC-3</fullName>
    </submittedName>
</protein>
<dbReference type="GO" id="GO:0005743">
    <property type="term" value="C:mitochondrial inner membrane"/>
    <property type="evidence" value="ECO:0007669"/>
    <property type="project" value="UniProtKB-SubCell"/>
</dbReference>
<evidence type="ECO:0000256" key="10">
    <source>
        <dbReference type="PROSITE-ProRule" id="PRU00282"/>
    </source>
</evidence>
<keyword evidence="8" id="KW-0496">Mitochondrion</keyword>
<gene>
    <name evidence="13" type="primary">Slc25a23</name>
    <name evidence="13" type="ORF">c0_g1_i1</name>
</gene>
<dbReference type="InterPro" id="IPR023395">
    <property type="entry name" value="MCP_dom_sf"/>
</dbReference>
<evidence type="ECO:0000256" key="6">
    <source>
        <dbReference type="ARBA" id="ARBA00022792"/>
    </source>
</evidence>
<dbReference type="OrthoDB" id="270584at2759"/>
<dbReference type="InterPro" id="IPR002067">
    <property type="entry name" value="MCP"/>
</dbReference>
<dbReference type="EMBL" id="GDHF01033614">
    <property type="protein sequence ID" value="JAI18700.1"/>
    <property type="molecule type" value="Transcribed_RNA"/>
</dbReference>
<reference evidence="13" key="1">
    <citation type="submission" date="2015-06" db="EMBL/GenBank/DDBJ databases">
        <authorList>
            <person name="Hoefler B.C."/>
            <person name="Straight P.D."/>
        </authorList>
    </citation>
    <scope>NUCLEOTIDE SEQUENCE</scope>
</reference>
<keyword evidence="7 12" id="KW-1133">Transmembrane helix</keyword>
<evidence type="ECO:0000313" key="13">
    <source>
        <dbReference type="EMBL" id="JAI18700.1"/>
    </source>
</evidence>
<evidence type="ECO:0000256" key="8">
    <source>
        <dbReference type="ARBA" id="ARBA00023128"/>
    </source>
</evidence>
<dbReference type="InterPro" id="IPR018108">
    <property type="entry name" value="MCP_transmembrane"/>
</dbReference>
<proteinExistence type="inferred from homology"/>
<comment type="subcellular location">
    <subcellularLocation>
        <location evidence="1">Mitochondrion inner membrane</location>
        <topology evidence="1">Multi-pass membrane protein</topology>
    </subcellularLocation>
</comment>
<keyword evidence="4 10" id="KW-0812">Transmembrane</keyword>
<dbReference type="Gene3D" id="1.50.40.10">
    <property type="entry name" value="Mitochondrial carrier domain"/>
    <property type="match status" value="1"/>
</dbReference>
<organism evidence="13">
    <name type="scientific">Bactrocera latifrons</name>
    <name type="common">Malaysian fruit fly</name>
    <name type="synonym">Chaetodacus latifrons</name>
    <dbReference type="NCBI Taxonomy" id="174628"/>
    <lineage>
        <taxon>Eukaryota</taxon>
        <taxon>Metazoa</taxon>
        <taxon>Ecdysozoa</taxon>
        <taxon>Arthropoda</taxon>
        <taxon>Hexapoda</taxon>
        <taxon>Insecta</taxon>
        <taxon>Pterygota</taxon>
        <taxon>Neoptera</taxon>
        <taxon>Endopterygota</taxon>
        <taxon>Diptera</taxon>
        <taxon>Brachycera</taxon>
        <taxon>Muscomorpha</taxon>
        <taxon>Tephritoidea</taxon>
        <taxon>Tephritidae</taxon>
        <taxon>Bactrocera</taxon>
        <taxon>Bactrocera</taxon>
    </lineage>
</organism>
<dbReference type="Pfam" id="PF00153">
    <property type="entry name" value="Mito_carr"/>
    <property type="match status" value="3"/>
</dbReference>
<dbReference type="GO" id="GO:0055085">
    <property type="term" value="P:transmembrane transport"/>
    <property type="evidence" value="ECO:0007669"/>
    <property type="project" value="InterPro"/>
</dbReference>
<dbReference type="PROSITE" id="PS50920">
    <property type="entry name" value="SOLCAR"/>
    <property type="match status" value="3"/>
</dbReference>
<evidence type="ECO:0000256" key="2">
    <source>
        <dbReference type="ARBA" id="ARBA00006375"/>
    </source>
</evidence>
<keyword evidence="9 10" id="KW-0472">Membrane</keyword>
<evidence type="ECO:0000256" key="12">
    <source>
        <dbReference type="SAM" id="Phobius"/>
    </source>
</evidence>
<dbReference type="PRINTS" id="PR00926">
    <property type="entry name" value="MITOCARRIER"/>
</dbReference>
<sequence>MDLTTTFSIQNASMKNSPLWMHLLAGGIAGAISRTCTAPADRIKVYLQVQTHKTSFMESLRYLISDGGVLSMWRGNGVNVLKITPESAIKFAVYDECKRFLRGMDERRALTIGERFACGAVAGNASQTLLYPMDVLKTRLALVKTGKYSGVMPMIKSMLEREGLRSFYRGYNAFAVGIMLYCGIDLAIYETVKQAYLGYREAENTLKPLVILSCCTFSSTIGQVTTYPLALLSSRLQAKTVLKKQALSEKFLDNNMVLLLWRIHQKEGIHGLYRGILPNFMKSIPSVCITYIVYEYIISLLGYSMI</sequence>
<dbReference type="GeneID" id="108966242"/>
<keyword evidence="5" id="KW-0677">Repeat</keyword>
<feature type="repeat" description="Solcar" evidence="10">
    <location>
        <begin position="17"/>
        <end position="100"/>
    </location>
</feature>
<feature type="repeat" description="Solcar" evidence="10">
    <location>
        <begin position="110"/>
        <end position="195"/>
    </location>
</feature>
<evidence type="ECO:0000256" key="9">
    <source>
        <dbReference type="ARBA" id="ARBA00023136"/>
    </source>
</evidence>
<keyword evidence="3 11" id="KW-0813">Transport</keyword>
<evidence type="ECO:0000256" key="11">
    <source>
        <dbReference type="RuleBase" id="RU000488"/>
    </source>
</evidence>
<dbReference type="PANTHER" id="PTHR24089">
    <property type="entry name" value="SOLUTE CARRIER FAMILY 25"/>
    <property type="match status" value="1"/>
</dbReference>
<dbReference type="SUPFAM" id="SSF103506">
    <property type="entry name" value="Mitochondrial carrier"/>
    <property type="match status" value="1"/>
</dbReference>
<feature type="transmembrane region" description="Helical" evidence="12">
    <location>
        <begin position="284"/>
        <end position="305"/>
    </location>
</feature>
<name>A0A0K8TXA5_BACLA</name>
<evidence type="ECO:0000256" key="1">
    <source>
        <dbReference type="ARBA" id="ARBA00004448"/>
    </source>
</evidence>
<feature type="repeat" description="Solcar" evidence="10">
    <location>
        <begin position="206"/>
        <end position="300"/>
    </location>
</feature>
<accession>A0A0K8TXA5</accession>
<feature type="transmembrane region" description="Helical" evidence="12">
    <location>
        <begin position="171"/>
        <end position="189"/>
    </location>
</feature>
<evidence type="ECO:0000256" key="5">
    <source>
        <dbReference type="ARBA" id="ARBA00022737"/>
    </source>
</evidence>
<evidence type="ECO:0000256" key="3">
    <source>
        <dbReference type="ARBA" id="ARBA00022448"/>
    </source>
</evidence>
<comment type="similarity">
    <text evidence="2 11">Belongs to the mitochondrial carrier (TC 2.A.29) family.</text>
</comment>
<dbReference type="AlphaFoldDB" id="A0A0K8TXA5"/>
<dbReference type="FunFam" id="1.50.40.10:FF:000003">
    <property type="entry name" value="Putative calcium-binding mitochondrial carrier protein scamc-2"/>
    <property type="match status" value="1"/>
</dbReference>
<evidence type="ECO:0000256" key="7">
    <source>
        <dbReference type="ARBA" id="ARBA00022989"/>
    </source>
</evidence>